<name>A0AAE9G5C9_9CAUD</name>
<keyword evidence="2" id="KW-1185">Reference proteome</keyword>
<evidence type="ECO:0000313" key="2">
    <source>
        <dbReference type="Proteomes" id="UP000832072"/>
    </source>
</evidence>
<gene>
    <name evidence="1" type="ORF">EHEKIMEA_00155</name>
</gene>
<sequence length="139" mass="16747">MKVKLKYPLYIVRNTLLPNGFADTTTDPTNWRLHSDGKYVFNVYEFLDKIGRLDVLARHFDHMHPNDVITDRQFWYINGKPSTGTVWRYGSRNKPTVLDEEMELLVKAHPNEWQEVMNRKINWQKQRIFVFDKVEELEY</sequence>
<reference evidence="1 2" key="1">
    <citation type="submission" date="2022-02" db="EMBL/GenBank/DDBJ databases">
        <authorList>
            <person name="Tian F."/>
            <person name="Li J."/>
            <person name="Li F."/>
            <person name="Tong Y."/>
        </authorList>
    </citation>
    <scope>NUCLEOTIDE SEQUENCE [LARGE SCALE GENOMIC DNA]</scope>
</reference>
<organism evidence="1 2">
    <name type="scientific">Cronobacter phage LPCS28</name>
    <dbReference type="NCBI Taxonomy" id="2924885"/>
    <lineage>
        <taxon>Viruses</taxon>
        <taxon>Duplodnaviria</taxon>
        <taxon>Heunggongvirae</taxon>
        <taxon>Uroviricota</taxon>
        <taxon>Caudoviricetes</taxon>
        <taxon>Pantevenvirales</taxon>
        <taxon>Straboviridae</taxon>
        <taxon>Nanhuvirus</taxon>
        <taxon>Nanhuvirus LPCS28</taxon>
    </lineage>
</organism>
<dbReference type="EMBL" id="OM638103">
    <property type="protein sequence ID" value="UNY47037.1"/>
    <property type="molecule type" value="Genomic_DNA"/>
</dbReference>
<protein>
    <submittedName>
        <fullName evidence="1">Uncharacterized protein</fullName>
    </submittedName>
</protein>
<accession>A0AAE9G5C9</accession>
<proteinExistence type="predicted"/>
<dbReference type="Proteomes" id="UP000832072">
    <property type="component" value="Segment"/>
</dbReference>
<evidence type="ECO:0000313" key="1">
    <source>
        <dbReference type="EMBL" id="UNY47037.1"/>
    </source>
</evidence>